<feature type="region of interest" description="Disordered" evidence="1">
    <location>
        <begin position="1"/>
        <end position="22"/>
    </location>
</feature>
<gene>
    <name evidence="2" type="ordered locus">Acid345_3166</name>
</gene>
<reference evidence="2 3" key="1">
    <citation type="journal article" date="2009" name="Appl. Environ. Microbiol.">
        <title>Three genomes from the phylum Acidobacteria provide insight into the lifestyles of these microorganisms in soils.</title>
        <authorList>
            <person name="Ward N.L."/>
            <person name="Challacombe J.F."/>
            <person name="Janssen P.H."/>
            <person name="Henrissat B."/>
            <person name="Coutinho P.M."/>
            <person name="Wu M."/>
            <person name="Xie G."/>
            <person name="Haft D.H."/>
            <person name="Sait M."/>
            <person name="Badger J."/>
            <person name="Barabote R.D."/>
            <person name="Bradley B."/>
            <person name="Brettin T.S."/>
            <person name="Brinkac L.M."/>
            <person name="Bruce D."/>
            <person name="Creasy T."/>
            <person name="Daugherty S.C."/>
            <person name="Davidsen T.M."/>
            <person name="DeBoy R.T."/>
            <person name="Detter J.C."/>
            <person name="Dodson R.J."/>
            <person name="Durkin A.S."/>
            <person name="Ganapathy A."/>
            <person name="Gwinn-Giglio M."/>
            <person name="Han C.S."/>
            <person name="Khouri H."/>
            <person name="Kiss H."/>
            <person name="Kothari S.P."/>
            <person name="Madupu R."/>
            <person name="Nelson K.E."/>
            <person name="Nelson W.C."/>
            <person name="Paulsen I."/>
            <person name="Penn K."/>
            <person name="Ren Q."/>
            <person name="Rosovitz M.J."/>
            <person name="Selengut J.D."/>
            <person name="Shrivastava S."/>
            <person name="Sullivan S.A."/>
            <person name="Tapia R."/>
            <person name="Thompson L.S."/>
            <person name="Watkins K.L."/>
            <person name="Yang Q."/>
            <person name="Yu C."/>
            <person name="Zafar N."/>
            <person name="Zhou L."/>
            <person name="Kuske C.R."/>
        </authorList>
    </citation>
    <scope>NUCLEOTIDE SEQUENCE [LARGE SCALE GENOMIC DNA]</scope>
    <source>
        <strain evidence="2 3">Ellin345</strain>
    </source>
</reference>
<dbReference type="KEGG" id="aba:Acid345_3166"/>
<dbReference type="EnsemblBacteria" id="ABF42167">
    <property type="protein sequence ID" value="ABF42167"/>
    <property type="gene ID" value="Acid345_3166"/>
</dbReference>
<proteinExistence type="predicted"/>
<dbReference type="AlphaFoldDB" id="Q1ILT3"/>
<dbReference type="EMBL" id="CP000360">
    <property type="protein sequence ID" value="ABF42167.1"/>
    <property type="molecule type" value="Genomic_DNA"/>
</dbReference>
<dbReference type="HOGENOM" id="CLU_1822800_0_0_0"/>
<dbReference type="Proteomes" id="UP000002432">
    <property type="component" value="Chromosome"/>
</dbReference>
<sequence>MSTQSTPGYNGLAYASSDGGSTYPKLLELTDVTLSVDTDELDGRSHDSAGAYDPVAGSQKWTADATVLSVDADAGQAALIAAVTGKSTLKFHFDPAGTSSGKPRRAGDGIITSWQEAQPNTALRTTKIKIAGKGALVFSTQ</sequence>
<keyword evidence="3" id="KW-1185">Reference proteome</keyword>
<evidence type="ECO:0000313" key="2">
    <source>
        <dbReference type="EMBL" id="ABF42167.1"/>
    </source>
</evidence>
<protein>
    <submittedName>
        <fullName evidence="2">Uncharacterized protein</fullName>
    </submittedName>
</protein>
<accession>Q1ILT3</accession>
<organism evidence="2 3">
    <name type="scientific">Koribacter versatilis (strain Ellin345)</name>
    <dbReference type="NCBI Taxonomy" id="204669"/>
    <lineage>
        <taxon>Bacteria</taxon>
        <taxon>Pseudomonadati</taxon>
        <taxon>Acidobacteriota</taxon>
        <taxon>Terriglobia</taxon>
        <taxon>Terriglobales</taxon>
        <taxon>Candidatus Korobacteraceae</taxon>
        <taxon>Candidatus Korobacter</taxon>
    </lineage>
</organism>
<evidence type="ECO:0000256" key="1">
    <source>
        <dbReference type="SAM" id="MobiDB-lite"/>
    </source>
</evidence>
<dbReference type="RefSeq" id="WP_011523966.1">
    <property type="nucleotide sequence ID" value="NC_008009.1"/>
</dbReference>
<dbReference type="InterPro" id="IPR011855">
    <property type="entry name" value="Phgtail_TP901_1"/>
</dbReference>
<dbReference type="Pfam" id="PF06199">
    <property type="entry name" value="Phage_tail_2"/>
    <property type="match status" value="1"/>
</dbReference>
<dbReference type="STRING" id="204669.Acid345_3166"/>
<evidence type="ECO:0000313" key="3">
    <source>
        <dbReference type="Proteomes" id="UP000002432"/>
    </source>
</evidence>
<name>Q1ILT3_KORVE</name>